<sequence length="323" mass="34490">MTPPDADQTRDAVDADPTPDPFRGEDGAPVVPDGWTHGVVDANGITVSYYRVGPAPEDASATVVVAHGFFEDARCKRRLVNALADEYDVVAYDARGHGHTDATETGYAPADRVADLVGVLDALDLDDPVLYGHSMGGSTVAKTAADHPDRVAGVVMEDPAGTRSMADLDVDEIADGIVEDVREELAMSFDELLATYEDPDDEDAASAVDEIPPELYATFARSDQRQSEHVAEIPRQGYPALAEVFPEVAVPALVLRRDHATVPDPIRDGSPTDERVRDLDLADSLPDGRLVHVPGAGHHVVLTAEDAALAEVRAFLARLDDGE</sequence>
<keyword evidence="4" id="KW-1185">Reference proteome</keyword>
<reference evidence="3 4" key="1">
    <citation type="journal article" date="2019" name="Int. J. Syst. Evol. Microbiol.">
        <title>The Global Catalogue of Microorganisms (GCM) 10K type strain sequencing project: providing services to taxonomists for standard genome sequencing and annotation.</title>
        <authorList>
            <consortium name="The Broad Institute Genomics Platform"/>
            <consortium name="The Broad Institute Genome Sequencing Center for Infectious Disease"/>
            <person name="Wu L."/>
            <person name="Ma J."/>
        </authorList>
    </citation>
    <scope>NUCLEOTIDE SEQUENCE [LARGE SCALE GENOMIC DNA]</scope>
    <source>
        <strain evidence="3 4">GX26</strain>
    </source>
</reference>
<dbReference type="GO" id="GO:0016787">
    <property type="term" value="F:hydrolase activity"/>
    <property type="evidence" value="ECO:0007669"/>
    <property type="project" value="UniProtKB-KW"/>
</dbReference>
<evidence type="ECO:0000313" key="3">
    <source>
        <dbReference type="EMBL" id="MFC6951570.1"/>
    </source>
</evidence>
<dbReference type="AlphaFoldDB" id="A0ABD5V8G5"/>
<evidence type="ECO:0000256" key="1">
    <source>
        <dbReference type="SAM" id="MobiDB-lite"/>
    </source>
</evidence>
<comment type="caution">
    <text evidence="3">The sequence shown here is derived from an EMBL/GenBank/DDBJ whole genome shotgun (WGS) entry which is preliminary data.</text>
</comment>
<dbReference type="EMBL" id="JBHSXN010000001">
    <property type="protein sequence ID" value="MFC6951570.1"/>
    <property type="molecule type" value="Genomic_DNA"/>
</dbReference>
<evidence type="ECO:0000259" key="2">
    <source>
        <dbReference type="Pfam" id="PF00561"/>
    </source>
</evidence>
<name>A0ABD5V8G5_9EURY</name>
<gene>
    <name evidence="3" type="ORF">ACFQGB_01720</name>
</gene>
<dbReference type="Proteomes" id="UP001596395">
    <property type="component" value="Unassembled WGS sequence"/>
</dbReference>
<evidence type="ECO:0000313" key="4">
    <source>
        <dbReference type="Proteomes" id="UP001596395"/>
    </source>
</evidence>
<dbReference type="SUPFAM" id="SSF53474">
    <property type="entry name" value="alpha/beta-Hydrolases"/>
    <property type="match status" value="1"/>
</dbReference>
<dbReference type="RefSeq" id="WP_336348597.1">
    <property type="nucleotide sequence ID" value="NZ_JAZAQL010000001.1"/>
</dbReference>
<dbReference type="InterPro" id="IPR000073">
    <property type="entry name" value="AB_hydrolase_1"/>
</dbReference>
<feature type="domain" description="AB hydrolase-1" evidence="2">
    <location>
        <begin position="62"/>
        <end position="301"/>
    </location>
</feature>
<dbReference type="PANTHER" id="PTHR43798">
    <property type="entry name" value="MONOACYLGLYCEROL LIPASE"/>
    <property type="match status" value="1"/>
</dbReference>
<dbReference type="Gene3D" id="3.40.50.1820">
    <property type="entry name" value="alpha/beta hydrolase"/>
    <property type="match status" value="1"/>
</dbReference>
<dbReference type="PRINTS" id="PR00111">
    <property type="entry name" value="ABHYDROLASE"/>
</dbReference>
<accession>A0ABD5V8G5</accession>
<organism evidence="3 4">
    <name type="scientific">Halorubellus litoreus</name>
    <dbReference type="NCBI Taxonomy" id="755308"/>
    <lineage>
        <taxon>Archaea</taxon>
        <taxon>Methanobacteriati</taxon>
        <taxon>Methanobacteriota</taxon>
        <taxon>Stenosarchaea group</taxon>
        <taxon>Halobacteria</taxon>
        <taxon>Halobacteriales</taxon>
        <taxon>Halorubellaceae</taxon>
        <taxon>Halorubellus</taxon>
    </lineage>
</organism>
<dbReference type="InterPro" id="IPR029058">
    <property type="entry name" value="AB_hydrolase_fold"/>
</dbReference>
<dbReference type="Pfam" id="PF00561">
    <property type="entry name" value="Abhydrolase_1"/>
    <property type="match status" value="1"/>
</dbReference>
<keyword evidence="3" id="KW-0378">Hydrolase</keyword>
<dbReference type="InterPro" id="IPR050266">
    <property type="entry name" value="AB_hydrolase_sf"/>
</dbReference>
<protein>
    <submittedName>
        <fullName evidence="3">Alpha/beta fold hydrolase</fullName>
    </submittedName>
</protein>
<feature type="region of interest" description="Disordered" evidence="1">
    <location>
        <begin position="1"/>
        <end position="32"/>
    </location>
</feature>
<proteinExistence type="predicted"/>